<dbReference type="PANTHER" id="PTHR28002:SF1">
    <property type="entry name" value="MIOREX COMPLEX COMPONENT 11"/>
    <property type="match status" value="1"/>
</dbReference>
<proteinExistence type="predicted"/>
<keyword evidence="1" id="KW-0812">Transmembrane</keyword>
<evidence type="ECO:0000313" key="2">
    <source>
        <dbReference type="EMBL" id="PIA15043.1"/>
    </source>
</evidence>
<organism evidence="2 3">
    <name type="scientific">Coemansia reversa (strain ATCC 12441 / NRRL 1564)</name>
    <dbReference type="NCBI Taxonomy" id="763665"/>
    <lineage>
        <taxon>Eukaryota</taxon>
        <taxon>Fungi</taxon>
        <taxon>Fungi incertae sedis</taxon>
        <taxon>Zoopagomycota</taxon>
        <taxon>Kickxellomycotina</taxon>
        <taxon>Kickxellomycetes</taxon>
        <taxon>Kickxellales</taxon>
        <taxon>Kickxellaceae</taxon>
        <taxon>Coemansia</taxon>
    </lineage>
</organism>
<sequence>PSKSRWKQFLGPVGERPISHITAFGILHEITAVVPLVGFYFMLCDVNQQEIIPEDLLQESNRYINKLREYIGLQSIDKDSLVMVRLATSYLMVKLLAPVRFLVSLALTPLTAK</sequence>
<feature type="non-terminal residue" evidence="2">
    <location>
        <position position="1"/>
    </location>
</feature>
<dbReference type="AlphaFoldDB" id="A0A2G5B7M4"/>
<dbReference type="Pfam" id="PF10306">
    <property type="entry name" value="FLILHELTA"/>
    <property type="match status" value="1"/>
</dbReference>
<accession>A0A2G5B7M4</accession>
<keyword evidence="1" id="KW-0472">Membrane</keyword>
<dbReference type="STRING" id="763665.A0A2G5B7M4"/>
<evidence type="ECO:0000256" key="1">
    <source>
        <dbReference type="SAM" id="Phobius"/>
    </source>
</evidence>
<feature type="transmembrane region" description="Helical" evidence="1">
    <location>
        <begin position="21"/>
        <end position="43"/>
    </location>
</feature>
<reference evidence="2 3" key="1">
    <citation type="journal article" date="2015" name="Genome Biol. Evol.">
        <title>Phylogenomic analyses indicate that early fungi evolved digesting cell walls of algal ancestors of land plants.</title>
        <authorList>
            <person name="Chang Y."/>
            <person name="Wang S."/>
            <person name="Sekimoto S."/>
            <person name="Aerts A.L."/>
            <person name="Choi C."/>
            <person name="Clum A."/>
            <person name="LaButti K.M."/>
            <person name="Lindquist E.A."/>
            <person name="Yee Ngan C."/>
            <person name="Ohm R.A."/>
            <person name="Salamov A.A."/>
            <person name="Grigoriev I.V."/>
            <person name="Spatafora J.W."/>
            <person name="Berbee M.L."/>
        </authorList>
    </citation>
    <scope>NUCLEOTIDE SEQUENCE [LARGE SCALE GENOMIC DNA]</scope>
    <source>
        <strain evidence="2 3">NRRL 1564</strain>
    </source>
</reference>
<dbReference type="PANTHER" id="PTHR28002">
    <property type="entry name" value="MIOREX COMPLEX COMPONENT 11"/>
    <property type="match status" value="1"/>
</dbReference>
<name>A0A2G5B7M4_COERN</name>
<protein>
    <submittedName>
        <fullName evidence="2">Uncharacterized protein</fullName>
    </submittedName>
</protein>
<dbReference type="OrthoDB" id="5580261at2759"/>
<dbReference type="InterPro" id="IPR018811">
    <property type="entry name" value="MRX11"/>
</dbReference>
<gene>
    <name evidence="2" type="ORF">COEREDRAFT_18914</name>
</gene>
<keyword evidence="3" id="KW-1185">Reference proteome</keyword>
<dbReference type="GO" id="GO:0005739">
    <property type="term" value="C:mitochondrion"/>
    <property type="evidence" value="ECO:0007669"/>
    <property type="project" value="TreeGrafter"/>
</dbReference>
<feature type="non-terminal residue" evidence="2">
    <location>
        <position position="113"/>
    </location>
</feature>
<keyword evidence="1" id="KW-1133">Transmembrane helix</keyword>
<dbReference type="Proteomes" id="UP000242474">
    <property type="component" value="Unassembled WGS sequence"/>
</dbReference>
<evidence type="ECO:0000313" key="3">
    <source>
        <dbReference type="Proteomes" id="UP000242474"/>
    </source>
</evidence>
<dbReference type="EMBL" id="KZ303510">
    <property type="protein sequence ID" value="PIA15043.1"/>
    <property type="molecule type" value="Genomic_DNA"/>
</dbReference>